<dbReference type="AlphaFoldDB" id="A0AAD9WMQ7"/>
<evidence type="ECO:0000313" key="1">
    <source>
        <dbReference type="EMBL" id="KAK2636781.1"/>
    </source>
</evidence>
<sequence>MIFFFKIFFRRSENKLYMNISFGLSVFDLVRILRVFHDPWLPRVTSFIPITSGAGMVEKVSSLILPESCSWDVAKVDQLFLSVDKEAIFSIPLSVRGLRIN</sequence>
<proteinExistence type="predicted"/>
<keyword evidence="2" id="KW-1185">Reference proteome</keyword>
<evidence type="ECO:0000313" key="2">
    <source>
        <dbReference type="Proteomes" id="UP001280121"/>
    </source>
</evidence>
<dbReference type="Proteomes" id="UP001280121">
    <property type="component" value="Unassembled WGS sequence"/>
</dbReference>
<name>A0AAD9WMQ7_9ROSI</name>
<reference evidence="1" key="1">
    <citation type="journal article" date="2023" name="Plant J.">
        <title>Genome sequences and population genomics provide insights into the demographic history, inbreeding, and mutation load of two 'living fossil' tree species of Dipteronia.</title>
        <authorList>
            <person name="Feng Y."/>
            <person name="Comes H.P."/>
            <person name="Chen J."/>
            <person name="Zhu S."/>
            <person name="Lu R."/>
            <person name="Zhang X."/>
            <person name="Li P."/>
            <person name="Qiu J."/>
            <person name="Olsen K.M."/>
            <person name="Qiu Y."/>
        </authorList>
    </citation>
    <scope>NUCLEOTIDE SEQUENCE</scope>
    <source>
        <strain evidence="1">KIB01</strain>
    </source>
</reference>
<dbReference type="EMBL" id="JANJYI010000009">
    <property type="protein sequence ID" value="KAK2636781.1"/>
    <property type="molecule type" value="Genomic_DNA"/>
</dbReference>
<comment type="caution">
    <text evidence="1">The sequence shown here is derived from an EMBL/GenBank/DDBJ whole genome shotgun (WGS) entry which is preliminary data.</text>
</comment>
<protein>
    <submittedName>
        <fullName evidence="1">Uncharacterized protein</fullName>
    </submittedName>
</protein>
<organism evidence="1 2">
    <name type="scientific">Dipteronia dyeriana</name>
    <dbReference type="NCBI Taxonomy" id="168575"/>
    <lineage>
        <taxon>Eukaryota</taxon>
        <taxon>Viridiplantae</taxon>
        <taxon>Streptophyta</taxon>
        <taxon>Embryophyta</taxon>
        <taxon>Tracheophyta</taxon>
        <taxon>Spermatophyta</taxon>
        <taxon>Magnoliopsida</taxon>
        <taxon>eudicotyledons</taxon>
        <taxon>Gunneridae</taxon>
        <taxon>Pentapetalae</taxon>
        <taxon>rosids</taxon>
        <taxon>malvids</taxon>
        <taxon>Sapindales</taxon>
        <taxon>Sapindaceae</taxon>
        <taxon>Hippocastanoideae</taxon>
        <taxon>Acereae</taxon>
        <taxon>Dipteronia</taxon>
    </lineage>
</organism>
<accession>A0AAD9WMQ7</accession>
<gene>
    <name evidence="1" type="ORF">Ddye_031573</name>
</gene>